<dbReference type="STRING" id="568069.A0A1J1HNF8"/>
<name>A0A1J1HNF8_9DIPT</name>
<organism evidence="2 3">
    <name type="scientific">Clunio marinus</name>
    <dbReference type="NCBI Taxonomy" id="568069"/>
    <lineage>
        <taxon>Eukaryota</taxon>
        <taxon>Metazoa</taxon>
        <taxon>Ecdysozoa</taxon>
        <taxon>Arthropoda</taxon>
        <taxon>Hexapoda</taxon>
        <taxon>Insecta</taxon>
        <taxon>Pterygota</taxon>
        <taxon>Neoptera</taxon>
        <taxon>Endopterygota</taxon>
        <taxon>Diptera</taxon>
        <taxon>Nematocera</taxon>
        <taxon>Chironomoidea</taxon>
        <taxon>Chironomidae</taxon>
        <taxon>Clunio</taxon>
    </lineage>
</organism>
<sequence length="171" mass="19729">MTVVEAILPEDPIWCLETELSSGQSFWRRDSSKVKFRCEVEVLEFERYPEEEVFLSKDFYNPHSFRDQDTSHPIVVISTLPPEPIWCLDRRESGHLFWKREASKVKFRCEVEVLEFVKDPAEDELILVNGDLTNTFRNETISHPLVVCATCLCAIAVTVLLPWLILGSNLG</sequence>
<evidence type="ECO:0000313" key="2">
    <source>
        <dbReference type="EMBL" id="CRK88006.1"/>
    </source>
</evidence>
<keyword evidence="1" id="KW-0472">Membrane</keyword>
<accession>A0A1J1HNF8</accession>
<gene>
    <name evidence="2" type="ORF">CLUMA_CG001792</name>
</gene>
<keyword evidence="1" id="KW-1133">Transmembrane helix</keyword>
<dbReference type="OrthoDB" id="8197637at2759"/>
<dbReference type="EMBL" id="CVRI01000006">
    <property type="protein sequence ID" value="CRK88006.1"/>
    <property type="molecule type" value="Genomic_DNA"/>
</dbReference>
<keyword evidence="1" id="KW-0812">Transmembrane</keyword>
<keyword evidence="3" id="KW-1185">Reference proteome</keyword>
<reference evidence="2 3" key="1">
    <citation type="submission" date="2015-04" db="EMBL/GenBank/DDBJ databases">
        <authorList>
            <person name="Syromyatnikov M.Y."/>
            <person name="Popov V.N."/>
        </authorList>
    </citation>
    <scope>NUCLEOTIDE SEQUENCE [LARGE SCALE GENOMIC DNA]</scope>
</reference>
<feature type="transmembrane region" description="Helical" evidence="1">
    <location>
        <begin position="145"/>
        <end position="166"/>
    </location>
</feature>
<proteinExistence type="predicted"/>
<protein>
    <submittedName>
        <fullName evidence="2">CLUMA_CG001792, isoform A</fullName>
    </submittedName>
</protein>
<dbReference type="Proteomes" id="UP000183832">
    <property type="component" value="Unassembled WGS sequence"/>
</dbReference>
<dbReference type="AlphaFoldDB" id="A0A1J1HNF8"/>
<evidence type="ECO:0000313" key="3">
    <source>
        <dbReference type="Proteomes" id="UP000183832"/>
    </source>
</evidence>
<evidence type="ECO:0000256" key="1">
    <source>
        <dbReference type="SAM" id="Phobius"/>
    </source>
</evidence>